<organism evidence="1 2">
    <name type="scientific">Salinicoccus halodurans</name>
    <dbReference type="NCBI Taxonomy" id="407035"/>
    <lineage>
        <taxon>Bacteria</taxon>
        <taxon>Bacillati</taxon>
        <taxon>Bacillota</taxon>
        <taxon>Bacilli</taxon>
        <taxon>Bacillales</taxon>
        <taxon>Staphylococcaceae</taxon>
        <taxon>Salinicoccus</taxon>
    </lineage>
</organism>
<keyword evidence="2" id="KW-1185">Reference proteome</keyword>
<dbReference type="RefSeq" id="WP_046789702.1">
    <property type="nucleotide sequence ID" value="NZ_CP011366.1"/>
</dbReference>
<dbReference type="Proteomes" id="UP000034029">
    <property type="component" value="Chromosome"/>
</dbReference>
<dbReference type="EMBL" id="CP011366">
    <property type="protein sequence ID" value="AKG73512.1"/>
    <property type="molecule type" value="Genomic_DNA"/>
</dbReference>
<evidence type="ECO:0000313" key="2">
    <source>
        <dbReference type="Proteomes" id="UP000034029"/>
    </source>
</evidence>
<evidence type="ECO:0000313" key="1">
    <source>
        <dbReference type="EMBL" id="AKG73512.1"/>
    </source>
</evidence>
<gene>
    <name evidence="1" type="ORF">AAT16_04360</name>
</gene>
<name>A0ABM5T867_9STAP</name>
<sequence>MHVEQLIGAFDAYAEGDYETAYDQTREAYHHMFMTDKGLSGAIVTQMPDRFMSEMPEEMPNTSLAPPIEIYETGYYQAQ</sequence>
<reference evidence="2" key="2">
    <citation type="submission" date="2015-04" db="EMBL/GenBank/DDBJ databases">
        <title>Complete genome sequence of Salinicoccus halodurans strain H3B36, isolated from the Qaidam basin of China.</title>
        <authorList>
            <person name="Ma Y."/>
            <person name="Jiang K."/>
            <person name="Xue Y."/>
        </authorList>
    </citation>
    <scope>NUCLEOTIDE SEQUENCE [LARGE SCALE GENOMIC DNA]</scope>
    <source>
        <strain evidence="2">H3B36</strain>
    </source>
</reference>
<proteinExistence type="predicted"/>
<protein>
    <submittedName>
        <fullName evidence="1">Uncharacterized protein</fullName>
    </submittedName>
</protein>
<reference evidence="1 2" key="1">
    <citation type="journal article" date="2015" name="Int. J. Syst. Evol. Microbiol.">
        <title>Complete genome sequence of Salinicoccus halodurans H3B36, isolated from the Qaidam Basin in China.</title>
        <authorList>
            <person name="Jiang K."/>
            <person name="Xue Y."/>
            <person name="Ma Y."/>
        </authorList>
    </citation>
    <scope>NUCLEOTIDE SEQUENCE [LARGE SCALE GENOMIC DNA]</scope>
    <source>
        <strain evidence="1 2">H3B36</strain>
    </source>
</reference>
<accession>A0ABM5T867</accession>